<dbReference type="RefSeq" id="WP_114029494.1">
    <property type="nucleotide sequence ID" value="NZ_QOIL01000007.1"/>
</dbReference>
<evidence type="ECO:0000313" key="1">
    <source>
        <dbReference type="EMBL" id="RCG30551.1"/>
    </source>
</evidence>
<dbReference type="InterPro" id="IPR049803">
    <property type="entry name" value="RiPP_thiocil-like"/>
</dbReference>
<dbReference type="Proteomes" id="UP000253094">
    <property type="component" value="Unassembled WGS sequence"/>
</dbReference>
<keyword evidence="2" id="KW-1185">Reference proteome</keyword>
<name>A0A367FJW8_9ACTN</name>
<comment type="caution">
    <text evidence="1">The sequence shown here is derived from an EMBL/GenBank/DDBJ whole genome shotgun (WGS) entry which is preliminary data.</text>
</comment>
<dbReference type="NCBIfam" id="NF033482">
    <property type="entry name" value="RiPP_thiocil"/>
    <property type="match status" value="1"/>
</dbReference>
<reference evidence="1 2" key="1">
    <citation type="submission" date="2018-06" db="EMBL/GenBank/DDBJ databases">
        <title>Sphaerisporangium craniellae sp. nov., isolated from a marine sponge in the South China Sea.</title>
        <authorList>
            <person name="Li L."/>
        </authorList>
    </citation>
    <scope>NUCLEOTIDE SEQUENCE [LARGE SCALE GENOMIC DNA]</scope>
    <source>
        <strain evidence="1 2">CCTCC AA 208026</strain>
    </source>
</reference>
<evidence type="ECO:0000313" key="2">
    <source>
        <dbReference type="Proteomes" id="UP000253094"/>
    </source>
</evidence>
<dbReference type="EMBL" id="QOIL01000007">
    <property type="protein sequence ID" value="RCG30551.1"/>
    <property type="molecule type" value="Genomic_DNA"/>
</dbReference>
<gene>
    <name evidence="1" type="ORF">DQ384_14690</name>
</gene>
<organism evidence="1 2">
    <name type="scientific">Sphaerisporangium album</name>
    <dbReference type="NCBI Taxonomy" id="509200"/>
    <lineage>
        <taxon>Bacteria</taxon>
        <taxon>Bacillati</taxon>
        <taxon>Actinomycetota</taxon>
        <taxon>Actinomycetes</taxon>
        <taxon>Streptosporangiales</taxon>
        <taxon>Streptosporangiaceae</taxon>
        <taxon>Sphaerisporangium</taxon>
    </lineage>
</organism>
<protein>
    <submittedName>
        <fullName evidence="1">Thiocillin family RiPP</fullName>
    </submittedName>
</protein>
<dbReference type="AlphaFoldDB" id="A0A367FJW8"/>
<proteinExistence type="predicted"/>
<accession>A0A367FJW8</accession>
<sequence length="54" mass="5389">MTTDQFELYALDGDFAVEELPQGNALGTLSSTTTAACAACPSTVSSVACVGCLG</sequence>